<dbReference type="InterPro" id="IPR017871">
    <property type="entry name" value="ABC_transporter-like_CS"/>
</dbReference>
<keyword evidence="1" id="KW-0813">Transport</keyword>
<dbReference type="AlphaFoldDB" id="A0A6J7EDT8"/>
<keyword evidence="2" id="KW-1003">Cell membrane</keyword>
<dbReference type="InterPro" id="IPR003593">
    <property type="entry name" value="AAA+_ATPase"/>
</dbReference>
<evidence type="ECO:0000256" key="8">
    <source>
        <dbReference type="ARBA" id="ARBA00023136"/>
    </source>
</evidence>
<keyword evidence="3" id="KW-0410">Iron transport</keyword>
<evidence type="ECO:0000256" key="2">
    <source>
        <dbReference type="ARBA" id="ARBA00022475"/>
    </source>
</evidence>
<evidence type="ECO:0000259" key="9">
    <source>
        <dbReference type="PROSITE" id="PS50893"/>
    </source>
</evidence>
<evidence type="ECO:0000256" key="4">
    <source>
        <dbReference type="ARBA" id="ARBA00022741"/>
    </source>
</evidence>
<dbReference type="Pfam" id="PF00005">
    <property type="entry name" value="ABC_tran"/>
    <property type="match status" value="1"/>
</dbReference>
<dbReference type="InterPro" id="IPR003439">
    <property type="entry name" value="ABC_transporter-like_ATP-bd"/>
</dbReference>
<dbReference type="GO" id="GO:0016887">
    <property type="term" value="F:ATP hydrolysis activity"/>
    <property type="evidence" value="ECO:0007669"/>
    <property type="project" value="InterPro"/>
</dbReference>
<evidence type="ECO:0000256" key="7">
    <source>
        <dbReference type="ARBA" id="ARBA00023065"/>
    </source>
</evidence>
<dbReference type="InterPro" id="IPR015853">
    <property type="entry name" value="ABC_transpr_FbpC"/>
</dbReference>
<dbReference type="GO" id="GO:0016020">
    <property type="term" value="C:membrane"/>
    <property type="evidence" value="ECO:0007669"/>
    <property type="project" value="InterPro"/>
</dbReference>
<dbReference type="InterPro" id="IPR050093">
    <property type="entry name" value="ABC_SmlMolc_Importer"/>
</dbReference>
<dbReference type="GO" id="GO:0005524">
    <property type="term" value="F:ATP binding"/>
    <property type="evidence" value="ECO:0007669"/>
    <property type="project" value="UniProtKB-KW"/>
</dbReference>
<dbReference type="GO" id="GO:0015408">
    <property type="term" value="F:ABC-type ferric iron transporter activity"/>
    <property type="evidence" value="ECO:0007669"/>
    <property type="project" value="InterPro"/>
</dbReference>
<proteinExistence type="predicted"/>
<sequence>MSTAAITAAAVGPTSARLQILALSVGYQAPLLDDLALTVASGEVIGILGPSGSGKSSLLKTLAGVMPPLSGRILIDGQDVTETPVHARGVGIVFQEPLLFTHLDVVDNIAYGLRRHGVSRTTARQRSAELLAWVGLAGLENRSVHQLSGGQAQRVALARALAPEPAVMLLDEPFSALDTDLRSRLVNEVAAMLRERGCATVYVTHDPDEAHAMADSTIVLQPLEAAPEPTPKTSP</sequence>
<dbReference type="InterPro" id="IPR027417">
    <property type="entry name" value="P-loop_NTPase"/>
</dbReference>
<feature type="domain" description="ABC transporter" evidence="9">
    <location>
        <begin position="16"/>
        <end position="235"/>
    </location>
</feature>
<dbReference type="SUPFAM" id="SSF52540">
    <property type="entry name" value="P-loop containing nucleoside triphosphate hydrolases"/>
    <property type="match status" value="1"/>
</dbReference>
<evidence type="ECO:0000256" key="3">
    <source>
        <dbReference type="ARBA" id="ARBA00022496"/>
    </source>
</evidence>
<evidence type="ECO:0000256" key="1">
    <source>
        <dbReference type="ARBA" id="ARBA00022448"/>
    </source>
</evidence>
<organism evidence="10">
    <name type="scientific">freshwater metagenome</name>
    <dbReference type="NCBI Taxonomy" id="449393"/>
    <lineage>
        <taxon>unclassified sequences</taxon>
        <taxon>metagenomes</taxon>
        <taxon>ecological metagenomes</taxon>
    </lineage>
</organism>
<dbReference type="EMBL" id="CAFBLS010000135">
    <property type="protein sequence ID" value="CAB4879144.1"/>
    <property type="molecule type" value="Genomic_DNA"/>
</dbReference>
<keyword evidence="4" id="KW-0547">Nucleotide-binding</keyword>
<name>A0A6J7EDT8_9ZZZZ</name>
<evidence type="ECO:0000256" key="6">
    <source>
        <dbReference type="ARBA" id="ARBA00023004"/>
    </source>
</evidence>
<protein>
    <submittedName>
        <fullName evidence="10">Unannotated protein</fullName>
    </submittedName>
</protein>
<gene>
    <name evidence="10" type="ORF">UFOPK3402_01136</name>
</gene>
<reference evidence="10" key="1">
    <citation type="submission" date="2020-05" db="EMBL/GenBank/DDBJ databases">
        <authorList>
            <person name="Chiriac C."/>
            <person name="Salcher M."/>
            <person name="Ghai R."/>
            <person name="Kavagutti S V."/>
        </authorList>
    </citation>
    <scope>NUCLEOTIDE SEQUENCE</scope>
</reference>
<keyword evidence="5" id="KW-0067">ATP-binding</keyword>
<keyword evidence="7" id="KW-0406">Ion transport</keyword>
<dbReference type="PANTHER" id="PTHR42781:SF4">
    <property type="entry name" value="SPERMIDINE_PUTRESCINE IMPORT ATP-BINDING PROTEIN POTA"/>
    <property type="match status" value="1"/>
</dbReference>
<dbReference type="SMART" id="SM00382">
    <property type="entry name" value="AAA"/>
    <property type="match status" value="1"/>
</dbReference>
<dbReference type="PANTHER" id="PTHR42781">
    <property type="entry name" value="SPERMIDINE/PUTRESCINE IMPORT ATP-BINDING PROTEIN POTA"/>
    <property type="match status" value="1"/>
</dbReference>
<dbReference type="CDD" id="cd03259">
    <property type="entry name" value="ABC_Carb_Solutes_like"/>
    <property type="match status" value="1"/>
</dbReference>
<accession>A0A6J7EDT8</accession>
<dbReference type="PROSITE" id="PS00211">
    <property type="entry name" value="ABC_TRANSPORTER_1"/>
    <property type="match status" value="1"/>
</dbReference>
<dbReference type="PROSITE" id="PS50893">
    <property type="entry name" value="ABC_TRANSPORTER_2"/>
    <property type="match status" value="1"/>
</dbReference>
<evidence type="ECO:0000313" key="10">
    <source>
        <dbReference type="EMBL" id="CAB4879144.1"/>
    </source>
</evidence>
<keyword evidence="8" id="KW-0472">Membrane</keyword>
<keyword evidence="6" id="KW-0408">Iron</keyword>
<dbReference type="Gene3D" id="3.40.50.300">
    <property type="entry name" value="P-loop containing nucleotide triphosphate hydrolases"/>
    <property type="match status" value="1"/>
</dbReference>
<evidence type="ECO:0000256" key="5">
    <source>
        <dbReference type="ARBA" id="ARBA00022840"/>
    </source>
</evidence>